<evidence type="ECO:0000313" key="1">
    <source>
        <dbReference type="EMBL" id="KAJ9653259.1"/>
    </source>
</evidence>
<dbReference type="EMBL" id="JAPDRQ010000161">
    <property type="protein sequence ID" value="KAJ9653259.1"/>
    <property type="molecule type" value="Genomic_DNA"/>
</dbReference>
<accession>A0ACC3A065</accession>
<evidence type="ECO:0000313" key="2">
    <source>
        <dbReference type="Proteomes" id="UP001172386"/>
    </source>
</evidence>
<proteinExistence type="predicted"/>
<comment type="caution">
    <text evidence="1">The sequence shown here is derived from an EMBL/GenBank/DDBJ whole genome shotgun (WGS) entry which is preliminary data.</text>
</comment>
<reference evidence="1" key="1">
    <citation type="submission" date="2022-10" db="EMBL/GenBank/DDBJ databases">
        <title>Culturing micro-colonial fungi from biological soil crusts in the Mojave desert and describing Neophaeococcomyces mojavensis, and introducing the new genera and species Taxawa tesnikishii.</title>
        <authorList>
            <person name="Kurbessoian T."/>
            <person name="Stajich J.E."/>
        </authorList>
    </citation>
    <scope>NUCLEOTIDE SEQUENCE</scope>
    <source>
        <strain evidence="1">JES_112</strain>
    </source>
</reference>
<dbReference type="Proteomes" id="UP001172386">
    <property type="component" value="Unassembled WGS sequence"/>
</dbReference>
<protein>
    <submittedName>
        <fullName evidence="1">Uncharacterized protein</fullName>
    </submittedName>
</protein>
<organism evidence="1 2">
    <name type="scientific">Neophaeococcomyces mojaviensis</name>
    <dbReference type="NCBI Taxonomy" id="3383035"/>
    <lineage>
        <taxon>Eukaryota</taxon>
        <taxon>Fungi</taxon>
        <taxon>Dikarya</taxon>
        <taxon>Ascomycota</taxon>
        <taxon>Pezizomycotina</taxon>
        <taxon>Eurotiomycetes</taxon>
        <taxon>Chaetothyriomycetidae</taxon>
        <taxon>Chaetothyriales</taxon>
        <taxon>Chaetothyriales incertae sedis</taxon>
        <taxon>Neophaeococcomyces</taxon>
    </lineage>
</organism>
<gene>
    <name evidence="1" type="ORF">H2198_007562</name>
</gene>
<sequence length="1037" mass="111759">MTFLRIPVITAALVASISPVRAQNVPYKPTFLLEGQDSKIYQFSAASLPQFSVYDITNTLNGSDTPQTITNTLPFLSSGSNSFVPIVVNQGIQVFSGECSEGVQELNLWNYGFGSKNQTWTQMQTTSTDSVVGANFLSAAFAFSNSDAMSNDTLYVFGGMCPSANASGGSWTEDATYSNTMLTITPETTDDYEVSLTGQRAPPVAEAGLSITPLNASTVGSAKQQNFVLIGGHTQNAFINMSQVAMFSLPEQAWAFIGIDQPLTTTVEPRSGHTAVISEDRSKIFVFGGWVGDTTNPANPQLAVLHVGQDYGGNGSWAWTVPVQTANPFSAGQGIYGHGAIMLPGDIIMVAGGFSISKTSSKAKRNTSGLMFYNTTSATWMTSYTNPVTLAKTEPVTSGLTSSQKTGLGAGLGIGIAAVIMMLLVWFVYARRLRQKRIARERELREMALGTDRGYSNTNSINSNSGGIRSESRSVSWVARQEQNIETSGARFPWLSANSGKQPEQSASDQGSVRVVDRGGATLDVPSPTRGLRKNLHSRGLPGFGTHLQSPAVPGGVFRIDEEDEERSQRGSIKRVKTSDGGSARPLSDPFKDPPNIQPEDEPAEQRRQEVRKWVEDWASAAESMNLSRSPSKANSRTYSNLSAYNSSSSGDKSDRTESNLSERSNRSNLSIQRSATGTVSRSLSQRSASAGYALFAGASAAMGRIAGRPQDSTQNQSHQQLAALDRTASKRSISTGDLAQLASRKRSNSVEQSNQVSDSRNNTITSRDDEAVADFWTPPESPIKDYKNKTRDRSNSLTNQSRKALGVLSQATKRVLSGAGKVGDIDSKNGSGQNSPTKYSVSGAPEMSEVMPRRVLSTGANVSFWKHKQGARDWDVLNPHVGSSGTVRRRSGRAQVEEDSYVEPSKREEGDDWDVEQAVQQRVVQVMFTVPKEKLRVVNADNLSLVSRSDTNASRESKRSVEGIVEGTDGIAVNRMSRVTEKEGEDDDQHAEVFDSTTAVESSLHPSSAETGEATGKGKERAIEKQRSGETIGKAL</sequence>
<keyword evidence="2" id="KW-1185">Reference proteome</keyword>
<name>A0ACC3A065_9EURO</name>